<evidence type="ECO:0000256" key="5">
    <source>
        <dbReference type="ARBA" id="ARBA00022792"/>
    </source>
</evidence>
<evidence type="ECO:0000256" key="4">
    <source>
        <dbReference type="ARBA" id="ARBA00022692"/>
    </source>
</evidence>
<evidence type="ECO:0000256" key="8">
    <source>
        <dbReference type="ARBA" id="ARBA00023136"/>
    </source>
</evidence>
<dbReference type="Ensembl" id="ENSPEMT00000038597.1">
    <property type="protein sequence ID" value="ENSPEMP00000036424.1"/>
    <property type="gene ID" value="ENSPEMG00000027229.1"/>
</dbReference>
<keyword evidence="5 9" id="KW-0999">Mitochondrion inner membrane</keyword>
<dbReference type="InterPro" id="IPR005336">
    <property type="entry name" value="MPC"/>
</dbReference>
<evidence type="ECO:0000313" key="12">
    <source>
        <dbReference type="Proteomes" id="UP000694547"/>
    </source>
</evidence>
<evidence type="ECO:0000256" key="6">
    <source>
        <dbReference type="ARBA" id="ARBA00022989"/>
    </source>
</evidence>
<dbReference type="Proteomes" id="UP000694547">
    <property type="component" value="Chromosome 2"/>
</dbReference>
<dbReference type="Pfam" id="PF03650">
    <property type="entry name" value="MPC"/>
    <property type="match status" value="1"/>
</dbReference>
<keyword evidence="8" id="KW-0472">Membrane</keyword>
<organism evidence="11 12">
    <name type="scientific">Peromyscus maniculatus bairdii</name>
    <name type="common">Prairie deer mouse</name>
    <dbReference type="NCBI Taxonomy" id="230844"/>
    <lineage>
        <taxon>Eukaryota</taxon>
        <taxon>Metazoa</taxon>
        <taxon>Chordata</taxon>
        <taxon>Craniata</taxon>
        <taxon>Vertebrata</taxon>
        <taxon>Euteleostomi</taxon>
        <taxon>Mammalia</taxon>
        <taxon>Eutheria</taxon>
        <taxon>Euarchontoglires</taxon>
        <taxon>Glires</taxon>
        <taxon>Rodentia</taxon>
        <taxon>Myomorpha</taxon>
        <taxon>Muroidea</taxon>
        <taxon>Cricetidae</taxon>
        <taxon>Neotominae</taxon>
        <taxon>Peromyscus</taxon>
    </lineage>
</organism>
<comment type="similarity">
    <text evidence="2 9">Belongs to the mitochondrial pyruvate carrier (MPC) (TC 2.A.105) family.</text>
</comment>
<evidence type="ECO:0000256" key="3">
    <source>
        <dbReference type="ARBA" id="ARBA00022448"/>
    </source>
</evidence>
<accession>A0A8C8W6A4</accession>
<evidence type="ECO:0000313" key="11">
    <source>
        <dbReference type="Ensembl" id="ENSPEMP00000036424.1"/>
    </source>
</evidence>
<comment type="function">
    <text evidence="9">Mediates the uptake of pyruvate into mitochondria.</text>
</comment>
<sequence>MATAGTLVCKALDYVWSKDSQDYLMSMNFWGLAANWGLPIAVTNVLKKSPEIISGWMTLARCYYSLTFMRFAYKVRPGIWRLLACCVTNGVDQLRGGHSGGRARRISVSSRPAWATK</sequence>
<dbReference type="GO" id="GO:0005743">
    <property type="term" value="C:mitochondrial inner membrane"/>
    <property type="evidence" value="ECO:0007669"/>
    <property type="project" value="UniProtKB-SubCell"/>
</dbReference>
<name>A0A8C8W6A4_PERMB</name>
<keyword evidence="4" id="KW-0812">Transmembrane</keyword>
<keyword evidence="7 9" id="KW-0496">Mitochondrion</keyword>
<proteinExistence type="inferred from homology"/>
<evidence type="ECO:0000256" key="2">
    <source>
        <dbReference type="ARBA" id="ARBA00006416"/>
    </source>
</evidence>
<dbReference type="GO" id="GO:0006850">
    <property type="term" value="P:pyruvate import into mitochondria"/>
    <property type="evidence" value="ECO:0007669"/>
    <property type="project" value="InterPro"/>
</dbReference>
<reference evidence="11" key="3">
    <citation type="submission" date="2025-09" db="UniProtKB">
        <authorList>
            <consortium name="Ensembl"/>
        </authorList>
    </citation>
    <scope>IDENTIFICATION</scope>
</reference>
<reference evidence="11" key="2">
    <citation type="submission" date="2025-08" db="UniProtKB">
        <authorList>
            <consortium name="Ensembl"/>
        </authorList>
    </citation>
    <scope>IDENTIFICATION</scope>
</reference>
<protein>
    <recommendedName>
        <fullName evidence="9">Mitochondrial pyruvate carrier</fullName>
    </recommendedName>
</protein>
<keyword evidence="6" id="KW-1133">Transmembrane helix</keyword>
<comment type="subcellular location">
    <subcellularLocation>
        <location evidence="1 9">Mitochondrion inner membrane</location>
        <topology evidence="1 9">Multi-pass membrane protein</topology>
    </subcellularLocation>
</comment>
<evidence type="ECO:0000256" key="1">
    <source>
        <dbReference type="ARBA" id="ARBA00004448"/>
    </source>
</evidence>
<evidence type="ECO:0000256" key="10">
    <source>
        <dbReference type="SAM" id="MobiDB-lite"/>
    </source>
</evidence>
<evidence type="ECO:0000256" key="9">
    <source>
        <dbReference type="RuleBase" id="RU363100"/>
    </source>
</evidence>
<dbReference type="GeneTree" id="ENSGT00510000046988"/>
<feature type="region of interest" description="Disordered" evidence="10">
    <location>
        <begin position="96"/>
        <end position="117"/>
    </location>
</feature>
<keyword evidence="12" id="KW-1185">Reference proteome</keyword>
<keyword evidence="3 9" id="KW-0813">Transport</keyword>
<reference evidence="11 12" key="1">
    <citation type="submission" date="2018-10" db="EMBL/GenBank/DDBJ databases">
        <title>Improved assembly of the deer mouse Peromyscus maniculatus genome.</title>
        <authorList>
            <person name="Lassance J.-M."/>
            <person name="Hoekstra H.E."/>
        </authorList>
    </citation>
    <scope>NUCLEOTIDE SEQUENCE [LARGE SCALE GENOMIC DNA]</scope>
</reference>
<dbReference type="AlphaFoldDB" id="A0A8C8W6A4"/>
<evidence type="ECO:0000256" key="7">
    <source>
        <dbReference type="ARBA" id="ARBA00023128"/>
    </source>
</evidence>